<gene>
    <name evidence="2" type="ORF">K6K13_15115</name>
</gene>
<dbReference type="Proteomes" id="UP000825886">
    <property type="component" value="Chromosome"/>
</dbReference>
<evidence type="ECO:0000259" key="1">
    <source>
        <dbReference type="Pfam" id="PF21837"/>
    </source>
</evidence>
<dbReference type="RefSeq" id="WP_222157734.1">
    <property type="nucleotide sequence ID" value="NZ_CP081864.1"/>
</dbReference>
<dbReference type="InterPro" id="IPR054191">
    <property type="entry name" value="DUF6896"/>
</dbReference>
<reference evidence="2 3" key="1">
    <citation type="submission" date="2021-08" db="EMBL/GenBank/DDBJ databases">
        <title>Culture and genomic analysis of Symbiopectobacterium purcellii sp. nov. gen. nov., isolated from the leafhopper Empoasca decipiens.</title>
        <authorList>
            <person name="Nadal-Jimenez P."/>
            <person name="Siozios S."/>
            <person name="Halliday N."/>
            <person name="Camara M."/>
            <person name="Hurst G.D.D."/>
        </authorList>
    </citation>
    <scope>NUCLEOTIDE SEQUENCE [LARGE SCALE GENOMIC DNA]</scope>
    <source>
        <strain evidence="2 3">SyEd1</strain>
    </source>
</reference>
<dbReference type="Pfam" id="PF21837">
    <property type="entry name" value="DUF6896"/>
    <property type="match status" value="1"/>
</dbReference>
<name>A0ABX9AHM3_9ENTR</name>
<protein>
    <recommendedName>
        <fullName evidence="1">DUF6896 domain-containing protein</fullName>
    </recommendedName>
</protein>
<feature type="domain" description="DUF6896" evidence="1">
    <location>
        <begin position="6"/>
        <end position="121"/>
    </location>
</feature>
<accession>A0ABX9AHM3</accession>
<sequence length="329" mass="37516">MDDGLAHLISDFQKNVMAAVQLMYRSGIPLPSSCYNWIKMDIPVRGTLDGGGEYYKHGAGCAVSFEEGCIDFDFGEHGEIGEFNLWWLYQFAGNELATYGFDSETELAESLENALSTGALVCVGLDLCYLANKPSMFAIDIDSRLPGDVLPSRNQDPVFTLYAHTFQAADLMLENYRALSKKGDKNNYLSQREKVDHRIYLSTWLGFLRATCEGFGDLKMRLLLGEDRPATFKALIPMSDNLGRMMKKHADPLRELRNDVFHRREDASAVRQFFELGMDRLTWAHELHGALAAFFSRYRVLCEVHYLMNGRKGESDLRHQRLRRKKRAL</sequence>
<keyword evidence="3" id="KW-1185">Reference proteome</keyword>
<evidence type="ECO:0000313" key="2">
    <source>
        <dbReference type="EMBL" id="QZN94613.1"/>
    </source>
</evidence>
<organism evidence="2 3">
    <name type="scientific">Symbiopectobacterium purcellii</name>
    <dbReference type="NCBI Taxonomy" id="2871826"/>
    <lineage>
        <taxon>Bacteria</taxon>
        <taxon>Pseudomonadati</taxon>
        <taxon>Pseudomonadota</taxon>
        <taxon>Gammaproteobacteria</taxon>
        <taxon>Enterobacterales</taxon>
        <taxon>Enterobacteriaceae</taxon>
    </lineage>
</organism>
<proteinExistence type="predicted"/>
<evidence type="ECO:0000313" key="3">
    <source>
        <dbReference type="Proteomes" id="UP000825886"/>
    </source>
</evidence>
<dbReference type="EMBL" id="CP081864">
    <property type="protein sequence ID" value="QZN94613.1"/>
    <property type="molecule type" value="Genomic_DNA"/>
</dbReference>